<evidence type="ECO:0000313" key="3">
    <source>
        <dbReference type="Proteomes" id="UP000324705"/>
    </source>
</evidence>
<organism evidence="2 3">
    <name type="scientific">Triticum turgidum subsp. durum</name>
    <name type="common">Durum wheat</name>
    <name type="synonym">Triticum durum</name>
    <dbReference type="NCBI Taxonomy" id="4567"/>
    <lineage>
        <taxon>Eukaryota</taxon>
        <taxon>Viridiplantae</taxon>
        <taxon>Streptophyta</taxon>
        <taxon>Embryophyta</taxon>
        <taxon>Tracheophyta</taxon>
        <taxon>Spermatophyta</taxon>
        <taxon>Magnoliopsida</taxon>
        <taxon>Liliopsida</taxon>
        <taxon>Poales</taxon>
        <taxon>Poaceae</taxon>
        <taxon>BOP clade</taxon>
        <taxon>Pooideae</taxon>
        <taxon>Triticodae</taxon>
        <taxon>Triticeae</taxon>
        <taxon>Triticinae</taxon>
        <taxon>Triticum</taxon>
    </lineage>
</organism>
<name>A0A9R1QY70_TRITD</name>
<dbReference type="AlphaFoldDB" id="A0A9R1QY70"/>
<dbReference type="Proteomes" id="UP000324705">
    <property type="component" value="Chromosome 3B"/>
</dbReference>
<evidence type="ECO:0000259" key="1">
    <source>
        <dbReference type="Pfam" id="PF03478"/>
    </source>
</evidence>
<gene>
    <name evidence="2" type="ORF">TRITD_3Bv1G253350</name>
</gene>
<dbReference type="PANTHER" id="PTHR33165:SF99">
    <property type="entry name" value="DUF295 DOMAIN-CONTAINING PROTEIN"/>
    <property type="match status" value="1"/>
</dbReference>
<protein>
    <recommendedName>
        <fullName evidence="1">KIB1-4 beta-propeller domain-containing protein</fullName>
    </recommendedName>
</protein>
<sequence length="393" mass="44703">MECAAMATAPAEVLPPAKRWKKDLDCLETSPVLPATATADWSSLPYDIVGRIADSFLATNDLDWYMDLRAVCHNWRSATDDPRDSTSDSRFHPCRWIVLDEVFKSDTRRLLVNTTTGRFLNKELPALRDYFVVATTLHGFFILADRSPPHAARVFNPLTGGIIRLTATVPPEVQVTAAVCFDFSSPLLTLYCHSCCKMYYMTSPHSSFDTLDLECALLVYSFFRRAAGAGLVGPWWDLLRTTGMALKIYEVWQSLRVDLLKFFSNDPTEMGLANDARCFPMEFRGQKLVVIKGQHFFQVLRFESGELLYVKSILNHAIFIGHHRCLAVDADMFPLIEANCIYYTEHHGSSAHIWKYNIKDRKAERISEAADFVKRDKHFVLIGNRPFTIVQLL</sequence>
<dbReference type="Pfam" id="PF03478">
    <property type="entry name" value="Beta-prop_KIB1-4"/>
    <property type="match status" value="1"/>
</dbReference>
<feature type="domain" description="KIB1-4 beta-propeller" evidence="1">
    <location>
        <begin position="118"/>
        <end position="349"/>
    </location>
</feature>
<keyword evidence="3" id="KW-1185">Reference proteome</keyword>
<dbReference type="PANTHER" id="PTHR33165">
    <property type="entry name" value="F-BOX DOMAIN CONTAINING PROTEIN-LIKE-RELATED"/>
    <property type="match status" value="1"/>
</dbReference>
<dbReference type="InterPro" id="IPR005174">
    <property type="entry name" value="KIB1-4_b-propeller"/>
</dbReference>
<proteinExistence type="predicted"/>
<accession>A0A9R1QY70</accession>
<dbReference type="Gramene" id="TRITD3Bv1G253350.1">
    <property type="protein sequence ID" value="TRITD3Bv1G253350.1"/>
    <property type="gene ID" value="TRITD3Bv1G253350"/>
</dbReference>
<reference evidence="2 3" key="1">
    <citation type="submission" date="2017-09" db="EMBL/GenBank/DDBJ databases">
        <authorList>
            <consortium name="International Durum Wheat Genome Sequencing Consortium (IDWGSC)"/>
            <person name="Milanesi L."/>
        </authorList>
    </citation>
    <scope>NUCLEOTIDE SEQUENCE [LARGE SCALE GENOMIC DNA]</scope>
    <source>
        <strain evidence="3">cv. Svevo</strain>
    </source>
</reference>
<evidence type="ECO:0000313" key="2">
    <source>
        <dbReference type="EMBL" id="VAH84692.1"/>
    </source>
</evidence>
<dbReference type="EMBL" id="LT934116">
    <property type="protein sequence ID" value="VAH84692.1"/>
    <property type="molecule type" value="Genomic_DNA"/>
</dbReference>